<keyword evidence="2" id="KW-1185">Reference proteome</keyword>
<organism evidence="1 2">
    <name type="scientific">Caproiciproducens faecalis</name>
    <dbReference type="NCBI Taxonomy" id="2820301"/>
    <lineage>
        <taxon>Bacteria</taxon>
        <taxon>Bacillati</taxon>
        <taxon>Bacillota</taxon>
        <taxon>Clostridia</taxon>
        <taxon>Eubacteriales</taxon>
        <taxon>Acutalibacteraceae</taxon>
        <taxon>Caproiciproducens</taxon>
    </lineage>
</organism>
<name>A0ABS7DRU8_9FIRM</name>
<sequence>MDYTGFYEFPFPSNLPERDRKVRDYFFSLSDDMQLKLLNGSSSYENFHERITEYMKNQ</sequence>
<evidence type="ECO:0000313" key="1">
    <source>
        <dbReference type="EMBL" id="MBW7573301.1"/>
    </source>
</evidence>
<reference evidence="1 2" key="1">
    <citation type="submission" date="2021-03" db="EMBL/GenBank/DDBJ databases">
        <title>Caproiciproducens sp. nov. isolated from feces of cow.</title>
        <authorList>
            <person name="Choi J.-Y."/>
        </authorList>
    </citation>
    <scope>NUCLEOTIDE SEQUENCE [LARGE SCALE GENOMIC DNA]</scope>
    <source>
        <strain evidence="1 2">AGMB10547</strain>
    </source>
</reference>
<comment type="caution">
    <text evidence="1">The sequence shown here is derived from an EMBL/GenBank/DDBJ whole genome shotgun (WGS) entry which is preliminary data.</text>
</comment>
<dbReference type="EMBL" id="JAGFNZ010000004">
    <property type="protein sequence ID" value="MBW7573301.1"/>
    <property type="molecule type" value="Genomic_DNA"/>
</dbReference>
<protein>
    <submittedName>
        <fullName evidence="1">Uncharacterized protein</fullName>
    </submittedName>
</protein>
<dbReference type="Proteomes" id="UP000719942">
    <property type="component" value="Unassembled WGS sequence"/>
</dbReference>
<proteinExistence type="predicted"/>
<evidence type="ECO:0000313" key="2">
    <source>
        <dbReference type="Proteomes" id="UP000719942"/>
    </source>
</evidence>
<dbReference type="RefSeq" id="WP_219965708.1">
    <property type="nucleotide sequence ID" value="NZ_JAGFNZ010000004.1"/>
</dbReference>
<gene>
    <name evidence="1" type="ORF">J5W02_10820</name>
</gene>
<accession>A0ABS7DRU8</accession>